<evidence type="ECO:0000313" key="2">
    <source>
        <dbReference type="EMBL" id="KRR00157.1"/>
    </source>
</evidence>
<reference evidence="2 3" key="1">
    <citation type="submission" date="2014-03" db="EMBL/GenBank/DDBJ databases">
        <title>Bradyrhizobium valentinum sp. nov., isolated from effective nodules of Lupinus mariae-josephae, a lupine endemic of basic-lime soils in Eastern Spain.</title>
        <authorList>
            <person name="Duran D."/>
            <person name="Rey L."/>
            <person name="Navarro A."/>
            <person name="Busquets A."/>
            <person name="Imperial J."/>
            <person name="Ruiz-Argueso T."/>
        </authorList>
    </citation>
    <scope>NUCLEOTIDE SEQUENCE [LARGE SCALE GENOMIC DNA]</scope>
    <source>
        <strain evidence="2 3">LmjM3</strain>
    </source>
</reference>
<keyword evidence="3" id="KW-1185">Reference proteome</keyword>
<dbReference type="EMBL" id="LLXX01000167">
    <property type="protein sequence ID" value="KRR00157.1"/>
    <property type="molecule type" value="Genomic_DNA"/>
</dbReference>
<accession>A0A0R3L338</accession>
<dbReference type="Proteomes" id="UP000051913">
    <property type="component" value="Unassembled WGS sequence"/>
</dbReference>
<dbReference type="AlphaFoldDB" id="A0A0R3L338"/>
<feature type="compositionally biased region" description="Basic residues" evidence="1">
    <location>
        <begin position="111"/>
        <end position="120"/>
    </location>
</feature>
<protein>
    <submittedName>
        <fullName evidence="2">Uncharacterized protein</fullName>
    </submittedName>
</protein>
<organism evidence="2 3">
    <name type="scientific">Bradyrhizobium valentinum</name>
    <dbReference type="NCBI Taxonomy" id="1518501"/>
    <lineage>
        <taxon>Bacteria</taxon>
        <taxon>Pseudomonadati</taxon>
        <taxon>Pseudomonadota</taxon>
        <taxon>Alphaproteobacteria</taxon>
        <taxon>Hyphomicrobiales</taxon>
        <taxon>Nitrobacteraceae</taxon>
        <taxon>Bradyrhizobium</taxon>
    </lineage>
</organism>
<proteinExistence type="predicted"/>
<evidence type="ECO:0000256" key="1">
    <source>
        <dbReference type="SAM" id="MobiDB-lite"/>
    </source>
</evidence>
<name>A0A0R3L338_9BRAD</name>
<evidence type="ECO:0000313" key="3">
    <source>
        <dbReference type="Proteomes" id="UP000051913"/>
    </source>
</evidence>
<gene>
    <name evidence="2" type="ORF">CP49_34750</name>
</gene>
<feature type="region of interest" description="Disordered" evidence="1">
    <location>
        <begin position="105"/>
        <end position="129"/>
    </location>
</feature>
<comment type="caution">
    <text evidence="2">The sequence shown here is derived from an EMBL/GenBank/DDBJ whole genome shotgun (WGS) entry which is preliminary data.</text>
</comment>
<sequence>MSFISSVFWSSDSERRSRVETHTIPSLASYSFRMSSIVSASTVRASAGALRHHLALIPAPIFEIIRRDGIDHLSSSSSLGLKTFGQLDGDGDAHLQPAHLFPSQMQERHANQAHRTRKRPPALPQAAEV</sequence>